<dbReference type="EMBL" id="JADYXP020000014">
    <property type="protein sequence ID" value="KAL0110113.1"/>
    <property type="molecule type" value="Genomic_DNA"/>
</dbReference>
<accession>A0AAW2F278</accession>
<name>A0AAW2F278_9HYME</name>
<reference evidence="1 2" key="1">
    <citation type="submission" date="2023-03" db="EMBL/GenBank/DDBJ databases">
        <title>High recombination rates correlate with genetic variation in Cardiocondyla obscurior ants.</title>
        <authorList>
            <person name="Errbii M."/>
        </authorList>
    </citation>
    <scope>NUCLEOTIDE SEQUENCE [LARGE SCALE GENOMIC DNA]</scope>
    <source>
        <strain evidence="1">Alpha-2009</strain>
        <tissue evidence="1">Whole body</tissue>
    </source>
</reference>
<proteinExistence type="predicted"/>
<dbReference type="Proteomes" id="UP001430953">
    <property type="component" value="Unassembled WGS sequence"/>
</dbReference>
<evidence type="ECO:0000313" key="2">
    <source>
        <dbReference type="Proteomes" id="UP001430953"/>
    </source>
</evidence>
<comment type="caution">
    <text evidence="1">The sequence shown here is derived from an EMBL/GenBank/DDBJ whole genome shotgun (WGS) entry which is preliminary data.</text>
</comment>
<protein>
    <submittedName>
        <fullName evidence="1">Uncharacterized protein</fullName>
    </submittedName>
</protein>
<keyword evidence="2" id="KW-1185">Reference proteome</keyword>
<dbReference type="AlphaFoldDB" id="A0AAW2F278"/>
<gene>
    <name evidence="1" type="ORF">PUN28_013632</name>
</gene>
<organism evidence="1 2">
    <name type="scientific">Cardiocondyla obscurior</name>
    <dbReference type="NCBI Taxonomy" id="286306"/>
    <lineage>
        <taxon>Eukaryota</taxon>
        <taxon>Metazoa</taxon>
        <taxon>Ecdysozoa</taxon>
        <taxon>Arthropoda</taxon>
        <taxon>Hexapoda</taxon>
        <taxon>Insecta</taxon>
        <taxon>Pterygota</taxon>
        <taxon>Neoptera</taxon>
        <taxon>Endopterygota</taxon>
        <taxon>Hymenoptera</taxon>
        <taxon>Apocrita</taxon>
        <taxon>Aculeata</taxon>
        <taxon>Formicoidea</taxon>
        <taxon>Formicidae</taxon>
        <taxon>Myrmicinae</taxon>
        <taxon>Cardiocondyla</taxon>
    </lineage>
</organism>
<evidence type="ECO:0000313" key="1">
    <source>
        <dbReference type="EMBL" id="KAL0110113.1"/>
    </source>
</evidence>
<sequence length="70" mass="8009">MCAFSRTHGFASCYRQNPTVRVVTPCRTFRERTVAEKYIYARRTHVAAVLKYAISPVRNDGIKDRLCASV</sequence>